<dbReference type="AlphaFoldDB" id="A0A0A9ET99"/>
<reference evidence="1" key="2">
    <citation type="journal article" date="2015" name="Data Brief">
        <title>Shoot transcriptome of the giant reed, Arundo donax.</title>
        <authorList>
            <person name="Barrero R.A."/>
            <person name="Guerrero F.D."/>
            <person name="Moolhuijzen P."/>
            <person name="Goolsby J.A."/>
            <person name="Tidwell J."/>
            <person name="Bellgard S.E."/>
            <person name="Bellgard M.I."/>
        </authorList>
    </citation>
    <scope>NUCLEOTIDE SEQUENCE</scope>
    <source>
        <tissue evidence="1">Shoot tissue taken approximately 20 cm above the soil surface</tissue>
    </source>
</reference>
<evidence type="ECO:0000313" key="1">
    <source>
        <dbReference type="EMBL" id="JAE03332.1"/>
    </source>
</evidence>
<accession>A0A0A9ET99</accession>
<organism evidence="1">
    <name type="scientific">Arundo donax</name>
    <name type="common">Giant reed</name>
    <name type="synonym">Donax arundinaceus</name>
    <dbReference type="NCBI Taxonomy" id="35708"/>
    <lineage>
        <taxon>Eukaryota</taxon>
        <taxon>Viridiplantae</taxon>
        <taxon>Streptophyta</taxon>
        <taxon>Embryophyta</taxon>
        <taxon>Tracheophyta</taxon>
        <taxon>Spermatophyta</taxon>
        <taxon>Magnoliopsida</taxon>
        <taxon>Liliopsida</taxon>
        <taxon>Poales</taxon>
        <taxon>Poaceae</taxon>
        <taxon>PACMAD clade</taxon>
        <taxon>Arundinoideae</taxon>
        <taxon>Arundineae</taxon>
        <taxon>Arundo</taxon>
    </lineage>
</organism>
<proteinExistence type="predicted"/>
<protein>
    <submittedName>
        <fullName evidence="1">Uncharacterized protein</fullName>
    </submittedName>
</protein>
<reference evidence="1" key="1">
    <citation type="submission" date="2014-09" db="EMBL/GenBank/DDBJ databases">
        <authorList>
            <person name="Magalhaes I.L.F."/>
            <person name="Oliveira U."/>
            <person name="Santos F.R."/>
            <person name="Vidigal T.H.D.A."/>
            <person name="Brescovit A.D."/>
            <person name="Santos A.J."/>
        </authorList>
    </citation>
    <scope>NUCLEOTIDE SEQUENCE</scope>
    <source>
        <tissue evidence="1">Shoot tissue taken approximately 20 cm above the soil surface</tissue>
    </source>
</reference>
<dbReference type="EMBL" id="GBRH01194564">
    <property type="protein sequence ID" value="JAE03332.1"/>
    <property type="molecule type" value="Transcribed_RNA"/>
</dbReference>
<name>A0A0A9ET99_ARUDO</name>
<sequence length="60" mass="7136">MMFMLQDQVLSAPHNIEWAASLRILLGRKWPMMTNLWSLLSVLSDLLNILFKSMQRFKRN</sequence>